<comment type="pathway">
    <text evidence="1 8">Cofactor biosynthesis; (R)-pantothenate biosynthesis; (R)-pantothenate from (R)-pantoate and beta-alanine: step 1/1.</text>
</comment>
<evidence type="ECO:0000313" key="10">
    <source>
        <dbReference type="Proteomes" id="UP000503088"/>
    </source>
</evidence>
<evidence type="ECO:0000256" key="2">
    <source>
        <dbReference type="ARBA" id="ARBA00009256"/>
    </source>
</evidence>
<dbReference type="GO" id="GO:0015940">
    <property type="term" value="P:pantothenate biosynthetic process"/>
    <property type="evidence" value="ECO:0007669"/>
    <property type="project" value="UniProtKB-UniRule"/>
</dbReference>
<keyword evidence="3 8" id="KW-0436">Ligase</keyword>
<comment type="catalytic activity">
    <reaction evidence="7 8">
        <text>(R)-pantoate + beta-alanine + ATP = (R)-pantothenate + AMP + diphosphate + H(+)</text>
        <dbReference type="Rhea" id="RHEA:10912"/>
        <dbReference type="ChEBI" id="CHEBI:15378"/>
        <dbReference type="ChEBI" id="CHEBI:15980"/>
        <dbReference type="ChEBI" id="CHEBI:29032"/>
        <dbReference type="ChEBI" id="CHEBI:30616"/>
        <dbReference type="ChEBI" id="CHEBI:33019"/>
        <dbReference type="ChEBI" id="CHEBI:57966"/>
        <dbReference type="ChEBI" id="CHEBI:456215"/>
        <dbReference type="EC" id="6.3.2.1"/>
    </reaction>
</comment>
<dbReference type="KEGG" id="kpul:GXN76_07700"/>
<dbReference type="InterPro" id="IPR014729">
    <property type="entry name" value="Rossmann-like_a/b/a_fold"/>
</dbReference>
<dbReference type="EC" id="6.3.2.1" evidence="8"/>
<name>A0A7D4BFI3_9BACL</name>
<sequence length="280" mass="31635">MEVVNQIASVRDRLKQNRHKKIGLVPTMGYLHEGHLSLIREAKANCEVVVLSVFVNPLQFGPGEDLSRYPRDLQRDIQVAKEAGADLLFAPSVEEMYPHPPLTQVQVKGLTEPLCGSSRPGHFDGVTTVVAKLLHIVEPDHIYFGQKDAQQAAVIQRMVEDLHFPVHMVTCPTVREEDGLAMSSRNVYLTPEERSQATILYRSLSEGEKLWRQGHWLNSKDIVSFIEDQIQTQPLAKIDYVQVLHFPDLEPVHELTGSTLIVAVAVYFGKTRLIDNMIWN</sequence>
<comment type="subunit">
    <text evidence="8">Homodimer.</text>
</comment>
<feature type="binding site" evidence="8">
    <location>
        <begin position="28"/>
        <end position="35"/>
    </location>
    <ligand>
        <name>ATP</name>
        <dbReference type="ChEBI" id="CHEBI:30616"/>
    </ligand>
</feature>
<dbReference type="FunFam" id="3.40.50.620:FF:000013">
    <property type="entry name" value="Pantothenate synthetase"/>
    <property type="match status" value="1"/>
</dbReference>
<keyword evidence="5 8" id="KW-0547">Nucleotide-binding</keyword>
<evidence type="ECO:0000256" key="3">
    <source>
        <dbReference type="ARBA" id="ARBA00022598"/>
    </source>
</evidence>
<evidence type="ECO:0000256" key="4">
    <source>
        <dbReference type="ARBA" id="ARBA00022655"/>
    </source>
</evidence>
<evidence type="ECO:0000256" key="7">
    <source>
        <dbReference type="ARBA" id="ARBA00048258"/>
    </source>
</evidence>
<reference evidence="9 10" key="1">
    <citation type="submission" date="2020-01" db="EMBL/GenBank/DDBJ databases">
        <authorList>
            <person name="Gulvik C.A."/>
            <person name="Batra D.G."/>
        </authorList>
    </citation>
    <scope>NUCLEOTIDE SEQUENCE [LARGE SCALE GENOMIC DNA]</scope>
    <source>
        <strain evidence="9 10">W9323</strain>
    </source>
</reference>
<dbReference type="NCBIfam" id="TIGR00125">
    <property type="entry name" value="cyt_tran_rel"/>
    <property type="match status" value="1"/>
</dbReference>
<comment type="subcellular location">
    <subcellularLocation>
        <location evidence="8">Cytoplasm</location>
    </subcellularLocation>
</comment>
<keyword evidence="6 8" id="KW-0067">ATP-binding</keyword>
<dbReference type="UniPathway" id="UPA00028">
    <property type="reaction ID" value="UER00005"/>
</dbReference>
<dbReference type="HAMAP" id="MF_00158">
    <property type="entry name" value="PanC"/>
    <property type="match status" value="1"/>
</dbReference>
<evidence type="ECO:0000256" key="1">
    <source>
        <dbReference type="ARBA" id="ARBA00004990"/>
    </source>
</evidence>
<protein>
    <recommendedName>
        <fullName evidence="8">Pantothenate synthetase</fullName>
        <shortName evidence="8">PS</shortName>
        <ecNumber evidence="8">6.3.2.1</ecNumber>
    </recommendedName>
    <alternativeName>
        <fullName evidence="8">Pantoate--beta-alanine ligase</fullName>
    </alternativeName>
    <alternativeName>
        <fullName evidence="8">Pantoate-activating enzyme</fullName>
    </alternativeName>
</protein>
<dbReference type="InterPro" id="IPR042176">
    <property type="entry name" value="Pantoate_ligase_C"/>
</dbReference>
<feature type="binding site" evidence="8">
    <location>
        <position position="151"/>
    </location>
    <ligand>
        <name>(R)-pantoate</name>
        <dbReference type="ChEBI" id="CHEBI:15980"/>
    </ligand>
</feature>
<feature type="binding site" evidence="8">
    <location>
        <position position="59"/>
    </location>
    <ligand>
        <name>(R)-pantoate</name>
        <dbReference type="ChEBI" id="CHEBI:15980"/>
    </ligand>
</feature>
<evidence type="ECO:0000256" key="6">
    <source>
        <dbReference type="ARBA" id="ARBA00022840"/>
    </source>
</evidence>
<comment type="miscellaneous">
    <text evidence="8">The reaction proceeds by a bi uni uni bi ping pong mechanism.</text>
</comment>
<feature type="binding site" evidence="8">
    <location>
        <position position="174"/>
    </location>
    <ligand>
        <name>ATP</name>
        <dbReference type="ChEBI" id="CHEBI:30616"/>
    </ligand>
</feature>
<feature type="binding site" evidence="8">
    <location>
        <begin position="182"/>
        <end position="185"/>
    </location>
    <ligand>
        <name>ATP</name>
        <dbReference type="ChEBI" id="CHEBI:30616"/>
    </ligand>
</feature>
<dbReference type="EMBL" id="CP048104">
    <property type="protein sequence ID" value="QKG84372.1"/>
    <property type="molecule type" value="Genomic_DNA"/>
</dbReference>
<dbReference type="PANTHER" id="PTHR21299:SF1">
    <property type="entry name" value="PANTOATE--BETA-ALANINE LIGASE"/>
    <property type="match status" value="1"/>
</dbReference>
<proteinExistence type="inferred from homology"/>
<accession>A0A7D4BFI3</accession>
<keyword evidence="10" id="KW-1185">Reference proteome</keyword>
<comment type="similarity">
    <text evidence="2 8">Belongs to the pantothenate synthetase family.</text>
</comment>
<dbReference type="FunFam" id="3.30.1300.10:FF:000001">
    <property type="entry name" value="Pantothenate synthetase"/>
    <property type="match status" value="1"/>
</dbReference>
<keyword evidence="4 8" id="KW-0566">Pantothenate biosynthesis</keyword>
<dbReference type="InterPro" id="IPR004821">
    <property type="entry name" value="Cyt_trans-like"/>
</dbReference>
<evidence type="ECO:0000256" key="8">
    <source>
        <dbReference type="HAMAP-Rule" id="MF_00158"/>
    </source>
</evidence>
<dbReference type="AlphaFoldDB" id="A0A7D4BFI3"/>
<feature type="binding site" evidence="8">
    <location>
        <begin position="145"/>
        <end position="148"/>
    </location>
    <ligand>
        <name>ATP</name>
        <dbReference type="ChEBI" id="CHEBI:30616"/>
    </ligand>
</feature>
<dbReference type="GO" id="GO:0005524">
    <property type="term" value="F:ATP binding"/>
    <property type="evidence" value="ECO:0007669"/>
    <property type="project" value="UniProtKB-KW"/>
</dbReference>
<evidence type="ECO:0000313" key="9">
    <source>
        <dbReference type="EMBL" id="QKG84372.1"/>
    </source>
</evidence>
<dbReference type="GO" id="GO:0004592">
    <property type="term" value="F:pantoate-beta-alanine ligase activity"/>
    <property type="evidence" value="ECO:0007669"/>
    <property type="project" value="UniProtKB-UniRule"/>
</dbReference>
<organism evidence="9 10">
    <name type="scientific">Kroppenstedtia pulmonis</name>
    <dbReference type="NCBI Taxonomy" id="1380685"/>
    <lineage>
        <taxon>Bacteria</taxon>
        <taxon>Bacillati</taxon>
        <taxon>Bacillota</taxon>
        <taxon>Bacilli</taxon>
        <taxon>Bacillales</taxon>
        <taxon>Thermoactinomycetaceae</taxon>
        <taxon>Kroppenstedtia</taxon>
    </lineage>
</organism>
<dbReference type="Proteomes" id="UP000503088">
    <property type="component" value="Chromosome"/>
</dbReference>
<dbReference type="RefSeq" id="WP_173222001.1">
    <property type="nucleotide sequence ID" value="NZ_CP048104.1"/>
</dbReference>
<evidence type="ECO:0000256" key="5">
    <source>
        <dbReference type="ARBA" id="ARBA00022741"/>
    </source>
</evidence>
<dbReference type="Gene3D" id="3.40.50.620">
    <property type="entry name" value="HUPs"/>
    <property type="match status" value="1"/>
</dbReference>
<dbReference type="NCBIfam" id="TIGR00018">
    <property type="entry name" value="panC"/>
    <property type="match status" value="1"/>
</dbReference>
<dbReference type="PANTHER" id="PTHR21299">
    <property type="entry name" value="CYTIDYLATE KINASE/PANTOATE-BETA-ALANINE LIGASE"/>
    <property type="match status" value="1"/>
</dbReference>
<dbReference type="InterPro" id="IPR003721">
    <property type="entry name" value="Pantoate_ligase"/>
</dbReference>
<feature type="binding site" evidence="8">
    <location>
        <position position="59"/>
    </location>
    <ligand>
        <name>beta-alanine</name>
        <dbReference type="ChEBI" id="CHEBI:57966"/>
    </ligand>
</feature>
<dbReference type="GO" id="GO:0005829">
    <property type="term" value="C:cytosol"/>
    <property type="evidence" value="ECO:0007669"/>
    <property type="project" value="TreeGrafter"/>
</dbReference>
<feature type="active site" description="Proton donor" evidence="8">
    <location>
        <position position="35"/>
    </location>
</feature>
<dbReference type="Gene3D" id="3.30.1300.10">
    <property type="entry name" value="Pantoate-beta-alanine ligase, C-terminal domain"/>
    <property type="match status" value="1"/>
</dbReference>
<keyword evidence="8" id="KW-0963">Cytoplasm</keyword>
<dbReference type="SUPFAM" id="SSF52374">
    <property type="entry name" value="Nucleotidylyl transferase"/>
    <property type="match status" value="1"/>
</dbReference>
<gene>
    <name evidence="8" type="primary">panC</name>
    <name evidence="9" type="ORF">GXN76_07700</name>
</gene>
<comment type="function">
    <text evidence="8">Catalyzes the condensation of pantoate with beta-alanine in an ATP-dependent reaction via a pantoyl-adenylate intermediate.</text>
</comment>
<dbReference type="Pfam" id="PF02569">
    <property type="entry name" value="Pantoate_ligase"/>
    <property type="match status" value="1"/>
</dbReference>
<dbReference type="CDD" id="cd00560">
    <property type="entry name" value="PanC"/>
    <property type="match status" value="1"/>
</dbReference>